<dbReference type="InterPro" id="IPR017438">
    <property type="entry name" value="ATP-NAD_kinase_N"/>
</dbReference>
<feature type="domain" description="DAGKc" evidence="5">
    <location>
        <begin position="7"/>
        <end position="178"/>
    </location>
</feature>
<dbReference type="Proteomes" id="UP000748756">
    <property type="component" value="Unassembled WGS sequence"/>
</dbReference>
<organism evidence="6 7">
    <name type="scientific">Linnemannia schmuckeri</name>
    <dbReference type="NCBI Taxonomy" id="64567"/>
    <lineage>
        <taxon>Eukaryota</taxon>
        <taxon>Fungi</taxon>
        <taxon>Fungi incertae sedis</taxon>
        <taxon>Mucoromycota</taxon>
        <taxon>Mortierellomycotina</taxon>
        <taxon>Mortierellomycetes</taxon>
        <taxon>Mortierellales</taxon>
        <taxon>Mortierellaceae</taxon>
        <taxon>Linnemannia</taxon>
    </lineage>
</organism>
<dbReference type="GO" id="GO:0005737">
    <property type="term" value="C:cytoplasm"/>
    <property type="evidence" value="ECO:0007669"/>
    <property type="project" value="TreeGrafter"/>
</dbReference>
<accession>A0A9P5S554</accession>
<dbReference type="GO" id="GO:0001727">
    <property type="term" value="F:lipid kinase activity"/>
    <property type="evidence" value="ECO:0007669"/>
    <property type="project" value="TreeGrafter"/>
</dbReference>
<keyword evidence="2" id="KW-0547">Nucleotide-binding</keyword>
<dbReference type="PANTHER" id="PTHR12358">
    <property type="entry name" value="SPHINGOSINE KINASE"/>
    <property type="match status" value="1"/>
</dbReference>
<dbReference type="SUPFAM" id="SSF111331">
    <property type="entry name" value="NAD kinase/diacylglycerol kinase-like"/>
    <property type="match status" value="1"/>
</dbReference>
<dbReference type="GO" id="GO:0005524">
    <property type="term" value="F:ATP binding"/>
    <property type="evidence" value="ECO:0007669"/>
    <property type="project" value="UniProtKB-KW"/>
</dbReference>
<dbReference type="AlphaFoldDB" id="A0A9P5S554"/>
<keyword evidence="7" id="KW-1185">Reference proteome</keyword>
<evidence type="ECO:0000256" key="1">
    <source>
        <dbReference type="ARBA" id="ARBA00022679"/>
    </source>
</evidence>
<reference evidence="6" key="1">
    <citation type="journal article" date="2020" name="Fungal Divers.">
        <title>Resolving the Mortierellaceae phylogeny through synthesis of multi-gene phylogenetics and phylogenomics.</title>
        <authorList>
            <person name="Vandepol N."/>
            <person name="Liber J."/>
            <person name="Desiro A."/>
            <person name="Na H."/>
            <person name="Kennedy M."/>
            <person name="Barry K."/>
            <person name="Grigoriev I.V."/>
            <person name="Miller A.N."/>
            <person name="O'Donnell K."/>
            <person name="Stajich J.E."/>
            <person name="Bonito G."/>
        </authorList>
    </citation>
    <scope>NUCLEOTIDE SEQUENCE</scope>
    <source>
        <strain evidence="6">NRRL 6426</strain>
    </source>
</reference>
<keyword evidence="4" id="KW-0067">ATP-binding</keyword>
<evidence type="ECO:0000313" key="6">
    <source>
        <dbReference type="EMBL" id="KAF9155336.1"/>
    </source>
</evidence>
<dbReference type="Pfam" id="PF19279">
    <property type="entry name" value="YegS_C"/>
    <property type="match status" value="1"/>
</dbReference>
<name>A0A9P5S554_9FUNG</name>
<evidence type="ECO:0000256" key="4">
    <source>
        <dbReference type="ARBA" id="ARBA00022840"/>
    </source>
</evidence>
<dbReference type="Gene3D" id="2.60.200.40">
    <property type="match status" value="1"/>
</dbReference>
<evidence type="ECO:0000313" key="7">
    <source>
        <dbReference type="Proteomes" id="UP000748756"/>
    </source>
</evidence>
<dbReference type="InterPro" id="IPR045540">
    <property type="entry name" value="YegS/DAGK_C"/>
</dbReference>
<dbReference type="InterPro" id="IPR016064">
    <property type="entry name" value="NAD/diacylglycerol_kinase_sf"/>
</dbReference>
<dbReference type="InterPro" id="IPR050187">
    <property type="entry name" value="Lipid_Phosphate_FormReg"/>
</dbReference>
<dbReference type="GO" id="GO:0016020">
    <property type="term" value="C:membrane"/>
    <property type="evidence" value="ECO:0007669"/>
    <property type="project" value="TreeGrafter"/>
</dbReference>
<keyword evidence="3" id="KW-0418">Kinase</keyword>
<evidence type="ECO:0000259" key="5">
    <source>
        <dbReference type="PROSITE" id="PS50146"/>
    </source>
</evidence>
<sequence>MGILPTSDKFPLLVVLNPHSGRKQSLETWENTVKPALNNAKKPFRLIESNTQGYVISYFVDNIKPIITDLAQSLSIVTTSGAADGETIVYPTSAKLQIIVLGGDGTVHEIVNGILKGVEGTGFVTDVFRPEVELSVIPTGTGNAISTSLGVTSVQDAVDRFIAGKTVPLRLMSVTSQNSQLYTVVVNSYGLHCATVYDSEEFRHLGNDRFRQAAMKNVENLKQYEGKLSFFGPAQRYNRTSTSLVETVPAVSNIAQADNKNTAAATLTLPGPFTYLLISKQASLEPGFTPTPFAKTSDDWMDVLAVQNVGQAEIMQMFGSTATGTHVNLEHVEYIKAKVIELETPTQGRLCIDGEFLTIEAGPEGKIRFEVTSDPNIQIFHIFA</sequence>
<dbReference type="Gene3D" id="3.40.50.10330">
    <property type="entry name" value="Probable inorganic polyphosphate/atp-NAD kinase, domain 1"/>
    <property type="match status" value="1"/>
</dbReference>
<dbReference type="Pfam" id="PF00781">
    <property type="entry name" value="DAGK_cat"/>
    <property type="match status" value="1"/>
</dbReference>
<protein>
    <recommendedName>
        <fullName evidence="5">DAGKc domain-containing protein</fullName>
    </recommendedName>
</protein>
<evidence type="ECO:0000256" key="3">
    <source>
        <dbReference type="ARBA" id="ARBA00022777"/>
    </source>
</evidence>
<gene>
    <name evidence="6" type="ORF">BG015_010268</name>
</gene>
<evidence type="ECO:0000256" key="2">
    <source>
        <dbReference type="ARBA" id="ARBA00022741"/>
    </source>
</evidence>
<keyword evidence="1" id="KW-0808">Transferase</keyword>
<dbReference type="OrthoDB" id="336240at2759"/>
<dbReference type="PROSITE" id="PS50146">
    <property type="entry name" value="DAGK"/>
    <property type="match status" value="1"/>
</dbReference>
<dbReference type="GO" id="GO:0046512">
    <property type="term" value="P:sphingosine biosynthetic process"/>
    <property type="evidence" value="ECO:0007669"/>
    <property type="project" value="TreeGrafter"/>
</dbReference>
<dbReference type="PANTHER" id="PTHR12358:SF108">
    <property type="entry name" value="DAGKC DOMAIN-CONTAINING PROTEIN"/>
    <property type="match status" value="1"/>
</dbReference>
<dbReference type="InterPro" id="IPR001206">
    <property type="entry name" value="Diacylglycerol_kinase_cat_dom"/>
</dbReference>
<comment type="caution">
    <text evidence="6">The sequence shown here is derived from an EMBL/GenBank/DDBJ whole genome shotgun (WGS) entry which is preliminary data.</text>
</comment>
<proteinExistence type="predicted"/>
<dbReference type="EMBL" id="JAAAUQ010000072">
    <property type="protein sequence ID" value="KAF9155336.1"/>
    <property type="molecule type" value="Genomic_DNA"/>
</dbReference>